<sequence>MKVDTQTGIVGLLIAQGLKKEGIPCTVYESEPSASHYRPREWGMSVQWGLPLLKHCFTEERYSQIHTAAVDPYYEPEDPGRMPTYNGATGELIKDIPLLRMYRVSRRRFRTFCAEGIDVQYGKSLNDISYSNDGKMVKANFEDNTSATGSLLVGADGTHSPTRHQIFINDKEKATAKLVPYNAINLHVCYGDVAKAQHVRQGHPIMYHGIHPKGYWQFIAIQDVPDPDKPETWVFQLQTTWKKTTEPDLADEDVASLEKHWKRAEGMGEPFKSANLWIPEGTKISVNKMAYWVPEKWDTRGGRVILAGDAGHPMTFQRGQGLNHGIADAAYLIQLLKSVKEGNKAQDVAIEEYMNELVERAGEEVRTSIVNTDMLHDWGRFTNSPIFTAGGHASQTNKIALEAQRHKEELLKAEEESKS</sequence>
<evidence type="ECO:0000313" key="8">
    <source>
        <dbReference type="Proteomes" id="UP001316803"/>
    </source>
</evidence>
<evidence type="ECO:0000256" key="2">
    <source>
        <dbReference type="ARBA" id="ARBA00022630"/>
    </source>
</evidence>
<evidence type="ECO:0000313" key="7">
    <source>
        <dbReference type="EMBL" id="KAK5948138.1"/>
    </source>
</evidence>
<evidence type="ECO:0000259" key="6">
    <source>
        <dbReference type="Pfam" id="PF01494"/>
    </source>
</evidence>
<organism evidence="7 8">
    <name type="scientific">Knufia fluminis</name>
    <dbReference type="NCBI Taxonomy" id="191047"/>
    <lineage>
        <taxon>Eukaryota</taxon>
        <taxon>Fungi</taxon>
        <taxon>Dikarya</taxon>
        <taxon>Ascomycota</taxon>
        <taxon>Pezizomycotina</taxon>
        <taxon>Eurotiomycetes</taxon>
        <taxon>Chaetothyriomycetidae</taxon>
        <taxon>Chaetothyriales</taxon>
        <taxon>Trichomeriaceae</taxon>
        <taxon>Knufia</taxon>
    </lineage>
</organism>
<keyword evidence="5" id="KW-0503">Monooxygenase</keyword>
<evidence type="ECO:0000256" key="3">
    <source>
        <dbReference type="ARBA" id="ARBA00022827"/>
    </source>
</evidence>
<dbReference type="PANTHER" id="PTHR47178">
    <property type="entry name" value="MONOOXYGENASE, FAD-BINDING"/>
    <property type="match status" value="1"/>
</dbReference>
<dbReference type="Gene3D" id="3.50.50.60">
    <property type="entry name" value="FAD/NAD(P)-binding domain"/>
    <property type="match status" value="1"/>
</dbReference>
<keyword evidence="4" id="KW-0560">Oxidoreductase</keyword>
<evidence type="ECO:0000256" key="4">
    <source>
        <dbReference type="ARBA" id="ARBA00023002"/>
    </source>
</evidence>
<keyword evidence="2" id="KW-0285">Flavoprotein</keyword>
<dbReference type="InterPro" id="IPR002938">
    <property type="entry name" value="FAD-bd"/>
</dbReference>
<gene>
    <name evidence="7" type="ORF">OHC33_010791</name>
</gene>
<reference evidence="7 8" key="1">
    <citation type="submission" date="2022-12" db="EMBL/GenBank/DDBJ databases">
        <title>Genomic features and morphological characterization of a novel Knufia sp. strain isolated from spacecraft assembly facility.</title>
        <authorList>
            <person name="Teixeira M."/>
            <person name="Chander A.M."/>
            <person name="Stajich J.E."/>
            <person name="Venkateswaran K."/>
        </authorList>
    </citation>
    <scope>NUCLEOTIDE SEQUENCE [LARGE SCALE GENOMIC DNA]</scope>
    <source>
        <strain evidence="7 8">FJI-L2-BK-P2</strain>
    </source>
</reference>
<dbReference type="InterPro" id="IPR036188">
    <property type="entry name" value="FAD/NAD-bd_sf"/>
</dbReference>
<accession>A0AAN8E8L7</accession>
<evidence type="ECO:0000256" key="5">
    <source>
        <dbReference type="ARBA" id="ARBA00023033"/>
    </source>
</evidence>
<dbReference type="PRINTS" id="PR00420">
    <property type="entry name" value="RNGMNOXGNASE"/>
</dbReference>
<dbReference type="Proteomes" id="UP001316803">
    <property type="component" value="Unassembled WGS sequence"/>
</dbReference>
<protein>
    <recommendedName>
        <fullName evidence="6">FAD-binding domain-containing protein</fullName>
    </recommendedName>
</protein>
<proteinExistence type="predicted"/>
<dbReference type="GO" id="GO:0071949">
    <property type="term" value="F:FAD binding"/>
    <property type="evidence" value="ECO:0007669"/>
    <property type="project" value="InterPro"/>
</dbReference>
<dbReference type="GO" id="GO:0004497">
    <property type="term" value="F:monooxygenase activity"/>
    <property type="evidence" value="ECO:0007669"/>
    <property type="project" value="UniProtKB-KW"/>
</dbReference>
<dbReference type="Pfam" id="PF01494">
    <property type="entry name" value="FAD_binding_3"/>
    <property type="match status" value="1"/>
</dbReference>
<keyword evidence="8" id="KW-1185">Reference proteome</keyword>
<dbReference type="EMBL" id="JAKLMC020000052">
    <property type="protein sequence ID" value="KAK5948138.1"/>
    <property type="molecule type" value="Genomic_DNA"/>
</dbReference>
<evidence type="ECO:0000256" key="1">
    <source>
        <dbReference type="ARBA" id="ARBA00001974"/>
    </source>
</evidence>
<dbReference type="SUPFAM" id="SSF51905">
    <property type="entry name" value="FAD/NAD(P)-binding domain"/>
    <property type="match status" value="1"/>
</dbReference>
<feature type="domain" description="FAD-binding" evidence="6">
    <location>
        <begin position="129"/>
        <end position="361"/>
    </location>
</feature>
<dbReference type="PANTHER" id="PTHR47178:SF2">
    <property type="entry name" value="FAD-BINDING DOMAIN-CONTAINING PROTEIN"/>
    <property type="match status" value="1"/>
</dbReference>
<comment type="caution">
    <text evidence="7">The sequence shown here is derived from an EMBL/GenBank/DDBJ whole genome shotgun (WGS) entry which is preliminary data.</text>
</comment>
<name>A0AAN8E8L7_9EURO</name>
<comment type="cofactor">
    <cofactor evidence="1">
        <name>FAD</name>
        <dbReference type="ChEBI" id="CHEBI:57692"/>
    </cofactor>
</comment>
<dbReference type="AlphaFoldDB" id="A0AAN8E8L7"/>
<keyword evidence="3" id="KW-0274">FAD</keyword>